<evidence type="ECO:0000256" key="1">
    <source>
        <dbReference type="SAM" id="MobiDB-lite"/>
    </source>
</evidence>
<accession>A0ABW7QMP4</accession>
<dbReference type="EMBL" id="JBIRGQ010000001">
    <property type="protein sequence ID" value="MFH8544636.1"/>
    <property type="molecule type" value="Genomic_DNA"/>
</dbReference>
<comment type="caution">
    <text evidence="2">The sequence shown here is derived from an EMBL/GenBank/DDBJ whole genome shotgun (WGS) entry which is preliminary data.</text>
</comment>
<protein>
    <submittedName>
        <fullName evidence="2">DUF2716 domain-containing protein</fullName>
    </submittedName>
</protein>
<sequence>MIDGVGALLAAYDEQVRGHVPERAPVGSVVERDGLAVRTHYGTHGTVRHSPLGRETDRAEVTRLVRRQQEAFAARCEPAEWRAYGHDLIPMDEPLRAAGFAAVGPARTLLIAELDDLTGTAPARGMRVRRLGYGYHRTRELDRLVAACEPHPRGLADIREDHGNLLNWALNVQLLEAETRLAGAGWAEAVGATEFVAVRGMTGPHTEFLPHWVSWARNSRALHMGTGKAPEHLYLTAEAPEGPILDALLAAGFRAVSSVRNYLWTPDGPPPAAQRPVSMLLDDPDHNALCKAFEADFSFEPSHTYYPAIEEPPDSVTWHVGGVTDTRHTYGLMRDLPDDHRVARLQSIVERGLRACVRPGEQLYSVSWWHQGYRFDPARVGGSGQPTWPGAACWEGEYYKLLTRDLRMGTFWHPWEESLCVFGTELLAEVGDELTAALGTVMRRSGRNVGNVWTYESQNGPDARAAGSTSRAASAPSGDGVPISS</sequence>
<dbReference type="InterPro" id="IPR020323">
    <property type="entry name" value="DUF2716"/>
</dbReference>
<evidence type="ECO:0000313" key="3">
    <source>
        <dbReference type="Proteomes" id="UP001610818"/>
    </source>
</evidence>
<feature type="compositionally biased region" description="Low complexity" evidence="1">
    <location>
        <begin position="463"/>
        <end position="478"/>
    </location>
</feature>
<dbReference type="Proteomes" id="UP001610818">
    <property type="component" value="Unassembled WGS sequence"/>
</dbReference>
<evidence type="ECO:0000313" key="2">
    <source>
        <dbReference type="EMBL" id="MFH8544636.1"/>
    </source>
</evidence>
<dbReference type="RefSeq" id="WP_397708603.1">
    <property type="nucleotide sequence ID" value="NZ_JBIRGN010000001.1"/>
</dbReference>
<gene>
    <name evidence="2" type="ORF">ACH4F9_06440</name>
</gene>
<dbReference type="Pfam" id="PF10898">
    <property type="entry name" value="DUF2716"/>
    <property type="match status" value="1"/>
</dbReference>
<organism evidence="2 3">
    <name type="scientific">Streptomyces longisporoflavus</name>
    <dbReference type="NCBI Taxonomy" id="28044"/>
    <lineage>
        <taxon>Bacteria</taxon>
        <taxon>Bacillati</taxon>
        <taxon>Actinomycetota</taxon>
        <taxon>Actinomycetes</taxon>
        <taxon>Kitasatosporales</taxon>
        <taxon>Streptomycetaceae</taxon>
        <taxon>Streptomyces</taxon>
    </lineage>
</organism>
<reference evidence="2 3" key="1">
    <citation type="submission" date="2024-10" db="EMBL/GenBank/DDBJ databases">
        <title>The Natural Products Discovery Center: Release of the First 8490 Sequenced Strains for Exploring Actinobacteria Biosynthetic Diversity.</title>
        <authorList>
            <person name="Kalkreuter E."/>
            <person name="Kautsar S.A."/>
            <person name="Yang D."/>
            <person name="Bader C.D."/>
            <person name="Teijaro C.N."/>
            <person name="Fluegel L."/>
            <person name="Davis C.M."/>
            <person name="Simpson J.R."/>
            <person name="Lauterbach L."/>
            <person name="Steele A.D."/>
            <person name="Gui C."/>
            <person name="Meng S."/>
            <person name="Li G."/>
            <person name="Viehrig K."/>
            <person name="Ye F."/>
            <person name="Su P."/>
            <person name="Kiefer A.F."/>
            <person name="Nichols A."/>
            <person name="Cepeda A.J."/>
            <person name="Yan W."/>
            <person name="Fan B."/>
            <person name="Jiang Y."/>
            <person name="Adhikari A."/>
            <person name="Zheng C.-J."/>
            <person name="Schuster L."/>
            <person name="Cowan T.M."/>
            <person name="Smanski M.J."/>
            <person name="Chevrette M.G."/>
            <person name="De Carvalho L.P.S."/>
            <person name="Shen B."/>
        </authorList>
    </citation>
    <scope>NUCLEOTIDE SEQUENCE [LARGE SCALE GENOMIC DNA]</scope>
    <source>
        <strain evidence="2 3">NPDC017990</strain>
    </source>
</reference>
<name>A0ABW7QMP4_9ACTN</name>
<proteinExistence type="predicted"/>
<feature type="region of interest" description="Disordered" evidence="1">
    <location>
        <begin position="457"/>
        <end position="485"/>
    </location>
</feature>
<keyword evidence="3" id="KW-1185">Reference proteome</keyword>